<evidence type="ECO:0000313" key="1">
    <source>
        <dbReference type="EMBL" id="MXQ52217.1"/>
    </source>
</evidence>
<comment type="caution">
    <text evidence="1">The sequence shown here is derived from an EMBL/GenBank/DDBJ whole genome shotgun (WGS) entry which is preliminary data.</text>
</comment>
<proteinExistence type="predicted"/>
<sequence length="50" mass="5542">MAKVSKLSKDQFVRINEPLSGIIAELEGVTDRSGLEPLREKITNLSIEIC</sequence>
<accession>A0A6I4VLA1</accession>
<dbReference type="AlphaFoldDB" id="A0A6I4VLA1"/>
<dbReference type="RefSeq" id="WP_160799268.1">
    <property type="nucleotide sequence ID" value="NZ_WUUL01000001.1"/>
</dbReference>
<evidence type="ECO:0000313" key="2">
    <source>
        <dbReference type="Proteomes" id="UP000430692"/>
    </source>
</evidence>
<protein>
    <submittedName>
        <fullName evidence="1">Uncharacterized protein</fullName>
    </submittedName>
</protein>
<name>A0A6I4VLA1_9BACL</name>
<dbReference type="EMBL" id="WUUL01000001">
    <property type="protein sequence ID" value="MXQ52217.1"/>
    <property type="molecule type" value="Genomic_DNA"/>
</dbReference>
<organism evidence="1 2">
    <name type="scientific">Shimazuella alba</name>
    <dbReference type="NCBI Taxonomy" id="2690964"/>
    <lineage>
        <taxon>Bacteria</taxon>
        <taxon>Bacillati</taxon>
        <taxon>Bacillota</taxon>
        <taxon>Bacilli</taxon>
        <taxon>Bacillales</taxon>
        <taxon>Thermoactinomycetaceae</taxon>
        <taxon>Shimazuella</taxon>
    </lineage>
</organism>
<gene>
    <name evidence="1" type="ORF">GSM42_00320</name>
</gene>
<keyword evidence="2" id="KW-1185">Reference proteome</keyword>
<reference evidence="1 2" key="1">
    <citation type="submission" date="2019-12" db="EMBL/GenBank/DDBJ databases">
        <title>Whole-genome analyses of novel actinobacteria.</title>
        <authorList>
            <person name="Sahin N."/>
            <person name="Saygin H."/>
        </authorList>
    </citation>
    <scope>NUCLEOTIDE SEQUENCE [LARGE SCALE GENOMIC DNA]</scope>
    <source>
        <strain evidence="1 2">KC615</strain>
    </source>
</reference>
<dbReference type="Proteomes" id="UP000430692">
    <property type="component" value="Unassembled WGS sequence"/>
</dbReference>